<comment type="caution">
    <text evidence="6">The sequence shown here is derived from an EMBL/GenBank/DDBJ whole genome shotgun (WGS) entry which is preliminary data.</text>
</comment>
<dbReference type="SUPFAM" id="SSF47336">
    <property type="entry name" value="ACP-like"/>
    <property type="match status" value="1"/>
</dbReference>
<comment type="cofactor">
    <cofactor evidence="1">
        <name>pantetheine 4'-phosphate</name>
        <dbReference type="ChEBI" id="CHEBI:47942"/>
    </cofactor>
</comment>
<dbReference type="RefSeq" id="WP_250921921.1">
    <property type="nucleotide sequence ID" value="NZ_JAMQAW010000032.1"/>
</dbReference>
<dbReference type="NCBIfam" id="TIGR01720">
    <property type="entry name" value="NRPS-para261"/>
    <property type="match status" value="1"/>
</dbReference>
<dbReference type="InterPro" id="IPR020845">
    <property type="entry name" value="AMP-binding_CS"/>
</dbReference>
<keyword evidence="4" id="KW-0045">Antibiotic biosynthesis</keyword>
<dbReference type="InterPro" id="IPR009081">
    <property type="entry name" value="PP-bd_ACP"/>
</dbReference>
<evidence type="ECO:0000259" key="5">
    <source>
        <dbReference type="PROSITE" id="PS50075"/>
    </source>
</evidence>
<dbReference type="CDD" id="cd05930">
    <property type="entry name" value="A_NRPS"/>
    <property type="match status" value="1"/>
</dbReference>
<dbReference type="PROSITE" id="PS50075">
    <property type="entry name" value="CARRIER"/>
    <property type="match status" value="1"/>
</dbReference>
<dbReference type="InterPro" id="IPR020806">
    <property type="entry name" value="PKS_PP-bd"/>
</dbReference>
<dbReference type="Pfam" id="PF00668">
    <property type="entry name" value="Condensation"/>
    <property type="match status" value="3"/>
</dbReference>
<gene>
    <name evidence="6" type="ORF">NBG84_25430</name>
</gene>
<dbReference type="SUPFAM" id="SSF56801">
    <property type="entry name" value="Acetyl-CoA synthetase-like"/>
    <property type="match status" value="1"/>
</dbReference>
<dbReference type="InterPro" id="IPR010060">
    <property type="entry name" value="NRPS_synth"/>
</dbReference>
<dbReference type="Pfam" id="PF00501">
    <property type="entry name" value="AMP-binding"/>
    <property type="match status" value="1"/>
</dbReference>
<keyword evidence="3" id="KW-0597">Phosphoprotein</keyword>
<dbReference type="InterPro" id="IPR001242">
    <property type="entry name" value="Condensation_dom"/>
</dbReference>
<feature type="domain" description="Carrier" evidence="5">
    <location>
        <begin position="1016"/>
        <end position="1090"/>
    </location>
</feature>
<dbReference type="InterPro" id="IPR010071">
    <property type="entry name" value="AA_adenyl_dom"/>
</dbReference>
<dbReference type="Gene3D" id="1.10.1200.10">
    <property type="entry name" value="ACP-like"/>
    <property type="match status" value="1"/>
</dbReference>
<dbReference type="InterPro" id="IPR006162">
    <property type="entry name" value="Ppantetheine_attach_site"/>
</dbReference>
<dbReference type="PROSITE" id="PS00455">
    <property type="entry name" value="AMP_BINDING"/>
    <property type="match status" value="1"/>
</dbReference>
<keyword evidence="2" id="KW-0596">Phosphopantetheine</keyword>
<sequence>MSFAQRRLWFLGELEGPSATYNIPLTVRLRGALNVEALRAALMDVVARHESLRTVFPQVDGRPYQHILNEWDEDRAAGLLRVGEVDASGLGGVLAAEASAGFDLSVDLPLRVRLCVVGPDEFVLIAVVHHIAADGWSMAPFARDLSLAYQARCRGEAPAWPVLPVQYADYTLWQREVLGSEDDPDSVISHQLTYWTDALAGIPEQLELPTDFPRPPVASHTGGTIPVSVPAHVHERLIALARESNCSLFMTVQAALAVLLQRMGAGEDIPIGTPVAGRTDDALDELIGFFVNTLVLRTDTSGDPSFRELLGRVRETDLAAFANQDVPFERLVEVLNPQRSMARHPLFQVMLAFQNNAQPTLDLPGLHVEHQPLDKGVAQFDLSVTLVEHFASDGSPIGIRGEIEYDTSLFAIQSAERIAARLVQILEAVTADPDEPIGQIDVMSGEERQALISGWRGTSQEVKQTTLPQLFEKQVACTPDATALVFRDTSLSYFDLNARANRIAHVLIENGVRTETTVAIVLPRSGDTIIAMLAVLKAGAAYVPVDPTLPPDRIAYILSDSRPSMVLTSSAVRHLLEEETVGDQLQCILLDTLDRHTGSDALEYSNPTDVDRNGRLLASNQAYVIYTSGSTGRPKGVAVEHSNLVNLFQHHFSGGFAQEIEASDSRFRVGLISSFSFDASWDPLLWMVAGHELHLFDDEIRLDAIALIRYVDSNKLDYIDTTPSHFQQLIELGLLDEGRHHPRIVSLGGEALTSSLQQRLNATSGTTGFNLYGPTEYTVDALSARMSDGDRPLLGRPILNTAAYVLDAGLSLVPVGVAGELYVAGAGLARGYVNQPGLTAERFVADPFGGLGGRMYRTGDVVRWRPDGALEFLGRADAQVKVRGFRIEPGEIEAVLASHDSVGQVAVLVREDRPGDKRLVAYVVPAQLSISSVSVVDADTSLVTGSGSGSGSGSDSGVVSVVDVSVLRGVVAERLPDYMVPSAFVVLEALPLTPNGKLDRQALPAPEVAAKVSGRGPRNAREEVLCSLFAEVLGVAEVGIDDGFFDLGGDSIVSIQLVARARAVGLVIAPRDVFERKTVEGLALVAGVVGEALPVVGDGVGVVPLTPIMHQLRERGGSIDRFSQGVLVRVPAGLGMEPLVTAVQSVLDHHDVLRARLSGADGDGEWVLEVLEPGAVQAASCVRRIDVAGLEGSDLQRVITVEAEAARDRLALTDATMVQAVWFDAGPTTSGRLLIVVHHLVVDGVSWRILLPDLQQAWEAATANRPAALQPVGTSFRHWAQTLAEEACTPGRVAELALWRKTLHGPDPLLGARPLDPARDTSRSARSLTVTLAPQQTEPLLTEVPALFHAGINDVLLSALVLAMGRWRARRGQHGNNTLLIDLEGHGREEIFDGAELSRTTGWFTSMFPVRLDPGTINETNAWAGGQDIGHLLKRIKEQLRAVPDHGIGYGLLRYLNPDTATELAPLPTPQIGFNYLGRFSIGQPTDWTPATDGTTAGSGTDPDMALTHTLTINSLTQDTPQGPTLTITYTWPTDQFNETDIQQLADSYLQALTALTQHATQPTSGGRTPSDLPLLNLNQADIDRLEARHHDAVELLPLAPLQEGLLFHALYDEQGEDVYTTQLSFLVEGVLDVAVLKASVHTLLRRHANLRAGFLHEGLSQPVQIIPRNIELPWQEIDLRHLDPHQQQHTITDWLHHDQNQRFDLANPPLLRFALLHLDTHRYQLVFTNHHILLDGWSLPVLMRELFTLYAHHGD</sequence>
<organism evidence="6 7">
    <name type="scientific">Streptomyces albipurpureus</name>
    <dbReference type="NCBI Taxonomy" id="2897419"/>
    <lineage>
        <taxon>Bacteria</taxon>
        <taxon>Bacillati</taxon>
        <taxon>Actinomycetota</taxon>
        <taxon>Actinomycetes</taxon>
        <taxon>Kitasatosporales</taxon>
        <taxon>Streptomycetaceae</taxon>
        <taxon>Streptomyces</taxon>
    </lineage>
</organism>
<dbReference type="SMART" id="SM00823">
    <property type="entry name" value="PKS_PP"/>
    <property type="match status" value="1"/>
</dbReference>
<protein>
    <submittedName>
        <fullName evidence="6">Amino acid adenylation domain-containing protein</fullName>
    </submittedName>
</protein>
<keyword evidence="7" id="KW-1185">Reference proteome</keyword>
<dbReference type="InterPro" id="IPR045851">
    <property type="entry name" value="AMP-bd_C_sf"/>
</dbReference>
<feature type="non-terminal residue" evidence="6">
    <location>
        <position position="1756"/>
    </location>
</feature>
<evidence type="ECO:0000256" key="4">
    <source>
        <dbReference type="ARBA" id="ARBA00023194"/>
    </source>
</evidence>
<dbReference type="InterPro" id="IPR023213">
    <property type="entry name" value="CAT-like_dom_sf"/>
</dbReference>
<dbReference type="Proteomes" id="UP001431429">
    <property type="component" value="Unassembled WGS sequence"/>
</dbReference>
<accession>A0ABT0UT21</accession>
<evidence type="ECO:0000256" key="3">
    <source>
        <dbReference type="ARBA" id="ARBA00022553"/>
    </source>
</evidence>
<evidence type="ECO:0000313" key="7">
    <source>
        <dbReference type="Proteomes" id="UP001431429"/>
    </source>
</evidence>
<dbReference type="Gene3D" id="3.40.50.980">
    <property type="match status" value="2"/>
</dbReference>
<dbReference type="Gene3D" id="3.30.559.30">
    <property type="entry name" value="Nonribosomal peptide synthetase, condensation domain"/>
    <property type="match status" value="2"/>
</dbReference>
<dbReference type="Gene3D" id="3.30.559.10">
    <property type="entry name" value="Chloramphenicol acetyltransferase-like domain"/>
    <property type="match status" value="3"/>
</dbReference>
<proteinExistence type="predicted"/>
<dbReference type="SUPFAM" id="SSF52777">
    <property type="entry name" value="CoA-dependent acyltransferases"/>
    <property type="match status" value="5"/>
</dbReference>
<evidence type="ECO:0000256" key="2">
    <source>
        <dbReference type="ARBA" id="ARBA00022450"/>
    </source>
</evidence>
<dbReference type="CDD" id="cd19534">
    <property type="entry name" value="E_NRPS"/>
    <property type="match status" value="1"/>
</dbReference>
<evidence type="ECO:0000256" key="1">
    <source>
        <dbReference type="ARBA" id="ARBA00001957"/>
    </source>
</evidence>
<dbReference type="PROSITE" id="PS00012">
    <property type="entry name" value="PHOSPHOPANTETHEINE"/>
    <property type="match status" value="1"/>
</dbReference>
<dbReference type="InterPro" id="IPR000873">
    <property type="entry name" value="AMP-dep_synth/lig_dom"/>
</dbReference>
<dbReference type="Gene3D" id="3.30.300.30">
    <property type="match status" value="1"/>
</dbReference>
<dbReference type="PANTHER" id="PTHR45527">
    <property type="entry name" value="NONRIBOSOMAL PEPTIDE SYNTHETASE"/>
    <property type="match status" value="1"/>
</dbReference>
<dbReference type="InterPro" id="IPR036736">
    <property type="entry name" value="ACP-like_sf"/>
</dbReference>
<name>A0ABT0UT21_9ACTN</name>
<dbReference type="Pfam" id="PF00550">
    <property type="entry name" value="PP-binding"/>
    <property type="match status" value="1"/>
</dbReference>
<evidence type="ECO:0000313" key="6">
    <source>
        <dbReference type="EMBL" id="MCM2391589.1"/>
    </source>
</evidence>
<dbReference type="EMBL" id="JAMQAW010000032">
    <property type="protein sequence ID" value="MCM2391589.1"/>
    <property type="molecule type" value="Genomic_DNA"/>
</dbReference>
<dbReference type="PANTHER" id="PTHR45527:SF14">
    <property type="entry name" value="PLIPASTATIN SYNTHASE SUBUNIT B"/>
    <property type="match status" value="1"/>
</dbReference>
<dbReference type="Gene3D" id="2.30.38.10">
    <property type="entry name" value="Luciferase, Domain 3"/>
    <property type="match status" value="1"/>
</dbReference>
<dbReference type="CDD" id="cd19540">
    <property type="entry name" value="LCL_NRPS-like"/>
    <property type="match status" value="1"/>
</dbReference>
<dbReference type="NCBIfam" id="TIGR01733">
    <property type="entry name" value="AA-adenyl-dom"/>
    <property type="match status" value="1"/>
</dbReference>
<reference evidence="6" key="1">
    <citation type="submission" date="2022-06" db="EMBL/GenBank/DDBJ databases">
        <title>Genome public.</title>
        <authorList>
            <person name="Sun Q."/>
        </authorList>
    </citation>
    <scope>NUCLEOTIDE SEQUENCE</scope>
    <source>
        <strain evidence="6">CWNU-1</strain>
    </source>
</reference>